<dbReference type="InterPro" id="IPR008926">
    <property type="entry name" value="RNR_R1-su_N"/>
</dbReference>
<evidence type="ECO:0000256" key="7">
    <source>
        <dbReference type="ARBA" id="ARBA00023116"/>
    </source>
</evidence>
<dbReference type="PANTHER" id="PTHR11573">
    <property type="entry name" value="RIBONUCLEOSIDE-DIPHOSPHATE REDUCTASE LARGE CHAIN"/>
    <property type="match status" value="1"/>
</dbReference>
<dbReference type="RefSeq" id="WP_021367186.1">
    <property type="nucleotide sequence ID" value="NZ_BBYB01000112.1"/>
</dbReference>
<dbReference type="NCBIfam" id="TIGR02506">
    <property type="entry name" value="NrdE_NrdA"/>
    <property type="match status" value="1"/>
</dbReference>
<dbReference type="PRINTS" id="PR01183">
    <property type="entry name" value="RIBORDTASEM1"/>
</dbReference>
<sequence length="699" mass="79549">MNWIELNNQVIIKNEQGKYQLEKDKEALSSYIEEFIQPKLRKFNNLEERLKYLIDEGYYSKEVINQYSIDVIKNIYDMIDKHKFEFQSYMSANKFYQNYALKSNDGKEILETYNDKVLIVALTLGNGNKDLALNLADKIVKQEFQPATPTFLNAGRKRAGEMVSCFLLSVEDSTEGISYAISSSNHLSKIGGGVALNLSKLRASGESIKDIEGAAGGVVGVAKMLEQSFSYFNQMGARQGSGAVYLTVFHPDFELLMDTKKINADEKIRLATLSLGAIIPDKFMELAEKNEVAYAFYPHTVYKKYGVSLDEIEMDEWYDKLVNDSDIRKKEINPRQMLTKIAQMQQESGYPYVVYIDTANREHTLKDVGIIKMSNLCCEIFQYQTPSEIEGYGGKNEWGQDISCNLGSLNIANVMDNKTIESTVETAIRALSFVADSTDIKPVPTVSNSNSKSHSIGLGAMNLHGYLVRENILYTSDDAIDFSNVFFAMVRYYSIKASMKIAIERNQTFEGFDKSEYVKGRNSKVLSKYYEQSYLPKSEKVRALFEGIYIPTKEDWTKLLDEVKEKGIYNAYLMAVAPTQSISYVQNATSSIMPITEPVEVRTYGDSTTIYPMPFLTNDNMLYYQSAYRMDMRKVIDLVATVQNHVDQGISTTLFVTDEKTTRDIARHYIYAYKKGLKSLYYTRTKMTRDTHECLVCSV</sequence>
<accession>A0A069AMC3</accession>
<evidence type="ECO:0000256" key="2">
    <source>
        <dbReference type="ARBA" id="ARBA00012274"/>
    </source>
</evidence>
<feature type="domain" description="Ribonucleotide reductase large subunit" evidence="11">
    <location>
        <begin position="556"/>
        <end position="578"/>
    </location>
</feature>
<evidence type="ECO:0000256" key="10">
    <source>
        <dbReference type="RuleBase" id="RU003410"/>
    </source>
</evidence>
<evidence type="ECO:0000256" key="9">
    <source>
        <dbReference type="ARBA" id="ARBA00047754"/>
    </source>
</evidence>
<name>A0A069AMC3_CLODI</name>
<keyword evidence="7 10" id="KW-0215">Deoxyribonucleotide synthesis</keyword>
<dbReference type="Pfam" id="PF08343">
    <property type="entry name" value="RNR_N"/>
    <property type="match status" value="1"/>
</dbReference>
<dbReference type="NCBIfam" id="TIGR04170">
    <property type="entry name" value="RNR_1b_NrdE"/>
    <property type="match status" value="1"/>
</dbReference>
<dbReference type="GO" id="GO:0005971">
    <property type="term" value="C:ribonucleoside-diphosphate reductase complex"/>
    <property type="evidence" value="ECO:0007669"/>
    <property type="project" value="TreeGrafter"/>
</dbReference>
<dbReference type="InterPro" id="IPR013509">
    <property type="entry name" value="RNR_lsu_N"/>
</dbReference>
<comment type="similarity">
    <text evidence="1 10">Belongs to the ribonucleoside diphosphate reductase large chain family.</text>
</comment>
<reference evidence="13" key="1">
    <citation type="submission" date="2014-07" db="EMBL/GenBank/DDBJ databases">
        <authorList>
            <person name="Monot Marc"/>
        </authorList>
    </citation>
    <scope>NUCLEOTIDE SEQUENCE</scope>
    <source>
        <strain evidence="14">7032989</strain>
        <strain evidence="13">7032994</strain>
    </source>
</reference>
<dbReference type="GO" id="GO:0009263">
    <property type="term" value="P:deoxyribonucleotide biosynthetic process"/>
    <property type="evidence" value="ECO:0007669"/>
    <property type="project" value="UniProtKB-KW"/>
</dbReference>
<gene>
    <name evidence="13" type="primary">nrdE</name>
    <name evidence="14" type="ORF">BN1095_20052</name>
    <name evidence="12" type="ORF">BN1096_700148</name>
    <name evidence="13" type="ORF">BN1097_710149</name>
</gene>
<dbReference type="PROSITE" id="PS00089">
    <property type="entry name" value="RIBORED_LARGE"/>
    <property type="match status" value="1"/>
</dbReference>
<dbReference type="SUPFAM" id="SSF51998">
    <property type="entry name" value="PFL-like glycyl radical enzymes"/>
    <property type="match status" value="1"/>
</dbReference>
<dbReference type="InterPro" id="IPR000788">
    <property type="entry name" value="RNR_lg_C"/>
</dbReference>
<evidence type="ECO:0000256" key="1">
    <source>
        <dbReference type="ARBA" id="ARBA00010406"/>
    </source>
</evidence>
<evidence type="ECO:0000259" key="11">
    <source>
        <dbReference type="PROSITE" id="PS00089"/>
    </source>
</evidence>
<dbReference type="CDD" id="cd01679">
    <property type="entry name" value="RNR_I"/>
    <property type="match status" value="1"/>
</dbReference>
<dbReference type="GO" id="GO:0005524">
    <property type="term" value="F:ATP binding"/>
    <property type="evidence" value="ECO:0007669"/>
    <property type="project" value="UniProtKB-KW"/>
</dbReference>
<evidence type="ECO:0000256" key="3">
    <source>
        <dbReference type="ARBA" id="ARBA00022533"/>
    </source>
</evidence>
<evidence type="ECO:0000256" key="4">
    <source>
        <dbReference type="ARBA" id="ARBA00022741"/>
    </source>
</evidence>
<dbReference type="InterPro" id="IPR013554">
    <property type="entry name" value="RNR_N"/>
</dbReference>
<evidence type="ECO:0000313" key="12">
    <source>
        <dbReference type="EMBL" id="CDS88771.1"/>
    </source>
</evidence>
<keyword evidence="3" id="KW-0021">Allosteric enzyme</keyword>
<keyword evidence="6 10" id="KW-0560">Oxidoreductase</keyword>
<keyword evidence="4" id="KW-0547">Nucleotide-binding</keyword>
<evidence type="ECO:0000256" key="5">
    <source>
        <dbReference type="ARBA" id="ARBA00022840"/>
    </source>
</evidence>
<dbReference type="Pfam" id="PF00317">
    <property type="entry name" value="Ribonuc_red_lgN"/>
    <property type="match status" value="1"/>
</dbReference>
<dbReference type="SUPFAM" id="SSF48168">
    <property type="entry name" value="R1 subunit of ribonucleotide reductase, N-terminal domain"/>
    <property type="match status" value="1"/>
</dbReference>
<dbReference type="EC" id="1.17.4.1" evidence="2 10"/>
<dbReference type="AlphaFoldDB" id="A0A069AMC3"/>
<dbReference type="GO" id="GO:0004748">
    <property type="term" value="F:ribonucleoside-diphosphate reductase activity, thioredoxin disulfide as acceptor"/>
    <property type="evidence" value="ECO:0007669"/>
    <property type="project" value="UniProtKB-EC"/>
</dbReference>
<dbReference type="PANTHER" id="PTHR11573:SF30">
    <property type="entry name" value="RIBONUCLEOSIDE-DIPHOSPHATE REDUCTASE 2 SUBUNIT ALPHA"/>
    <property type="match status" value="1"/>
</dbReference>
<proteinExistence type="inferred from homology"/>
<dbReference type="Gene3D" id="3.20.70.20">
    <property type="match status" value="1"/>
</dbReference>
<evidence type="ECO:0000313" key="14">
    <source>
        <dbReference type="EMBL" id="CDS94582.1"/>
    </source>
</evidence>
<organism evidence="13">
    <name type="scientific">Clostridioides difficile</name>
    <name type="common">Peptoclostridium difficile</name>
    <dbReference type="NCBI Taxonomy" id="1496"/>
    <lineage>
        <taxon>Bacteria</taxon>
        <taxon>Bacillati</taxon>
        <taxon>Bacillota</taxon>
        <taxon>Clostridia</taxon>
        <taxon>Peptostreptococcales</taxon>
        <taxon>Peptostreptococcaceae</taxon>
        <taxon>Clostridioides</taxon>
    </lineage>
</organism>
<dbReference type="InterPro" id="IPR026459">
    <property type="entry name" value="RNR_1b_NrdE"/>
</dbReference>
<keyword evidence="5" id="KW-0067">ATP-binding</keyword>
<dbReference type="EMBL" id="LK932849">
    <property type="protein sequence ID" value="CDS94582.1"/>
    <property type="molecule type" value="Genomic_DNA"/>
</dbReference>
<dbReference type="InterPro" id="IPR039718">
    <property type="entry name" value="Rrm1"/>
</dbReference>
<dbReference type="Pfam" id="PF02867">
    <property type="entry name" value="Ribonuc_red_lgC"/>
    <property type="match status" value="1"/>
</dbReference>
<comment type="function">
    <text evidence="10">Provides the precursors necessary for DNA synthesis. Catalyzes the biosynthesis of deoxyribonucleotides from the corresponding ribonucleotides.</text>
</comment>
<dbReference type="Gene3D" id="1.10.1650.20">
    <property type="match status" value="1"/>
</dbReference>
<dbReference type="EMBL" id="LK932411">
    <property type="protein sequence ID" value="CDS89377.1"/>
    <property type="molecule type" value="Genomic_DNA"/>
</dbReference>
<evidence type="ECO:0000256" key="8">
    <source>
        <dbReference type="ARBA" id="ARBA00023157"/>
    </source>
</evidence>
<protein>
    <recommendedName>
        <fullName evidence="2 10">Ribonucleoside-diphosphate reductase</fullName>
        <ecNumber evidence="2 10">1.17.4.1</ecNumber>
    </recommendedName>
</protein>
<comment type="catalytic activity">
    <reaction evidence="9 10">
        <text>a 2'-deoxyribonucleoside 5'-diphosphate + [thioredoxin]-disulfide + H2O = a ribonucleoside 5'-diphosphate + [thioredoxin]-dithiol</text>
        <dbReference type="Rhea" id="RHEA:23252"/>
        <dbReference type="Rhea" id="RHEA-COMP:10698"/>
        <dbReference type="Rhea" id="RHEA-COMP:10700"/>
        <dbReference type="ChEBI" id="CHEBI:15377"/>
        <dbReference type="ChEBI" id="CHEBI:29950"/>
        <dbReference type="ChEBI" id="CHEBI:50058"/>
        <dbReference type="ChEBI" id="CHEBI:57930"/>
        <dbReference type="ChEBI" id="CHEBI:73316"/>
        <dbReference type="EC" id="1.17.4.1"/>
    </reaction>
</comment>
<keyword evidence="8" id="KW-1015">Disulfide bond</keyword>
<evidence type="ECO:0000256" key="6">
    <source>
        <dbReference type="ARBA" id="ARBA00023002"/>
    </source>
</evidence>
<dbReference type="EMBL" id="LK932525">
    <property type="protein sequence ID" value="CDS88771.1"/>
    <property type="molecule type" value="Genomic_DNA"/>
</dbReference>
<evidence type="ECO:0000313" key="13">
    <source>
        <dbReference type="EMBL" id="CDS89377.1"/>
    </source>
</evidence>
<dbReference type="InterPro" id="IPR013346">
    <property type="entry name" value="NrdE_NrdA_C"/>
</dbReference>
<dbReference type="UniPathway" id="UPA00326"/>